<feature type="transmembrane region" description="Helical" evidence="1">
    <location>
        <begin position="53"/>
        <end position="71"/>
    </location>
</feature>
<evidence type="ECO:0000313" key="2">
    <source>
        <dbReference type="EMBL" id="OGK54116.1"/>
    </source>
</evidence>
<dbReference type="EMBL" id="MGAU01000040">
    <property type="protein sequence ID" value="OGK54116.1"/>
    <property type="molecule type" value="Genomic_DNA"/>
</dbReference>
<dbReference type="Proteomes" id="UP000178486">
    <property type="component" value="Unassembled WGS sequence"/>
</dbReference>
<sequence length="76" mass="8822">MKIQDILFIITLGFLIFMRKERLTALTGLVFIILSMPLFYVKTALFTAERLTMYAAGVFLFHLIMNLYEYTNSTST</sequence>
<keyword evidence="1" id="KW-0472">Membrane</keyword>
<feature type="transmembrane region" description="Helical" evidence="1">
    <location>
        <begin position="23"/>
        <end position="41"/>
    </location>
</feature>
<dbReference type="AlphaFoldDB" id="A0A1F7JES5"/>
<keyword evidence="1" id="KW-1133">Transmembrane helix</keyword>
<reference evidence="2 3" key="1">
    <citation type="journal article" date="2016" name="Nat. Commun.">
        <title>Thousands of microbial genomes shed light on interconnected biogeochemical processes in an aquifer system.</title>
        <authorList>
            <person name="Anantharaman K."/>
            <person name="Brown C.T."/>
            <person name="Hug L.A."/>
            <person name="Sharon I."/>
            <person name="Castelle C.J."/>
            <person name="Probst A.J."/>
            <person name="Thomas B.C."/>
            <person name="Singh A."/>
            <person name="Wilkins M.J."/>
            <person name="Karaoz U."/>
            <person name="Brodie E.L."/>
            <person name="Williams K.H."/>
            <person name="Hubbard S.S."/>
            <person name="Banfield J.F."/>
        </authorList>
    </citation>
    <scope>NUCLEOTIDE SEQUENCE [LARGE SCALE GENOMIC DNA]</scope>
</reference>
<gene>
    <name evidence="2" type="ORF">A3B56_01495</name>
</gene>
<comment type="caution">
    <text evidence="2">The sequence shown here is derived from an EMBL/GenBank/DDBJ whole genome shotgun (WGS) entry which is preliminary data.</text>
</comment>
<organism evidence="2 3">
    <name type="scientific">Candidatus Roizmanbacteria bacterium RIFCSPLOWO2_01_FULL_45_11</name>
    <dbReference type="NCBI Taxonomy" id="1802070"/>
    <lineage>
        <taxon>Bacteria</taxon>
        <taxon>Candidatus Roizmaniibacteriota</taxon>
    </lineage>
</organism>
<protein>
    <submittedName>
        <fullName evidence="2">Uncharacterized protein</fullName>
    </submittedName>
</protein>
<proteinExistence type="predicted"/>
<evidence type="ECO:0000313" key="3">
    <source>
        <dbReference type="Proteomes" id="UP000178486"/>
    </source>
</evidence>
<evidence type="ECO:0000256" key="1">
    <source>
        <dbReference type="SAM" id="Phobius"/>
    </source>
</evidence>
<accession>A0A1F7JES5</accession>
<name>A0A1F7JES5_9BACT</name>
<keyword evidence="1" id="KW-0812">Transmembrane</keyword>